<dbReference type="STRING" id="80876.SAMN05421779_101369"/>
<reference evidence="1 2" key="1">
    <citation type="submission" date="2017-01" db="EMBL/GenBank/DDBJ databases">
        <authorList>
            <person name="Mah S.A."/>
            <person name="Swanson W.J."/>
            <person name="Moy G.W."/>
            <person name="Vacquier V.D."/>
        </authorList>
    </citation>
    <scope>NUCLEOTIDE SEQUENCE [LARGE SCALE GENOMIC DNA]</scope>
    <source>
        <strain evidence="1 2">DSM 11589</strain>
    </source>
</reference>
<accession>A0A1N7IMS6</accession>
<dbReference type="Proteomes" id="UP000185678">
    <property type="component" value="Unassembled WGS sequence"/>
</dbReference>
<proteinExistence type="predicted"/>
<keyword evidence="2" id="KW-1185">Reference proteome</keyword>
<evidence type="ECO:0000313" key="2">
    <source>
        <dbReference type="Proteomes" id="UP000185678"/>
    </source>
</evidence>
<sequence length="408" mass="45726">MSAPQASACVLPALQAEEDLLDTFYKLIWYTAPYRDQLLSLGFPLHPRLLMHYPTPASLLARPLPSHVDPACQRLAHELIDRLHFVPSECPAYWEMLGNAQMFFLWDEQGYENSLDALTCAATFSKTLIRADRHRNPYDGFTEVDGMTSISCHSVSDAQNGIQRFAELARQVKDAGIDKCYIIGTGPNLQLMRDHDFSDGYSIITTSLLGNRDFIARIQPRLVCIVDCVYQLGFTTYAQRVREELIPALYQYPRLQVFTRLQFAPLMRQSLPADLHDRIIACPMLGNVPFNADLLRGFYTRDIPNVLTIAMLPVAATLARTIEVMGCDGSPAPTRNVWDYAPGANYTGEMQILDIAHPAIRQRDNRAYLNQHNAQVAEVLSIIENGGCSVRSLTPSHIPALAHRHKAG</sequence>
<dbReference type="OrthoDB" id="1676872at2"/>
<organism evidence="1 2">
    <name type="scientific">Insolitispirillum peregrinum</name>
    <dbReference type="NCBI Taxonomy" id="80876"/>
    <lineage>
        <taxon>Bacteria</taxon>
        <taxon>Pseudomonadati</taxon>
        <taxon>Pseudomonadota</taxon>
        <taxon>Alphaproteobacteria</taxon>
        <taxon>Rhodospirillales</taxon>
        <taxon>Novispirillaceae</taxon>
        <taxon>Insolitispirillum</taxon>
    </lineage>
</organism>
<name>A0A1N7IMS6_9PROT</name>
<protein>
    <submittedName>
        <fullName evidence="1">Uncharacterized protein</fullName>
    </submittedName>
</protein>
<dbReference type="EMBL" id="FTOA01000001">
    <property type="protein sequence ID" value="SIS38379.1"/>
    <property type="molecule type" value="Genomic_DNA"/>
</dbReference>
<evidence type="ECO:0000313" key="1">
    <source>
        <dbReference type="EMBL" id="SIS38379.1"/>
    </source>
</evidence>
<dbReference type="RefSeq" id="WP_076398369.1">
    <property type="nucleotide sequence ID" value="NZ_FTOA01000001.1"/>
</dbReference>
<gene>
    <name evidence="1" type="ORF">SAMN05421779_101369</name>
</gene>
<dbReference type="AlphaFoldDB" id="A0A1N7IMS6"/>